<dbReference type="Pfam" id="PF13517">
    <property type="entry name" value="FG-GAP_3"/>
    <property type="match status" value="2"/>
</dbReference>
<dbReference type="Gene3D" id="2.60.40.10">
    <property type="entry name" value="Immunoglobulins"/>
    <property type="match status" value="1"/>
</dbReference>
<dbReference type="OrthoDB" id="191334at2157"/>
<dbReference type="InterPro" id="IPR003646">
    <property type="entry name" value="SH3-like_bac-type"/>
</dbReference>
<evidence type="ECO:0000256" key="1">
    <source>
        <dbReference type="ARBA" id="ARBA00022729"/>
    </source>
</evidence>
<evidence type="ECO:0000313" key="3">
    <source>
        <dbReference type="EMBL" id="RSN79036.1"/>
    </source>
</evidence>
<dbReference type="Pfam" id="PF08486">
    <property type="entry name" value="SpoIID"/>
    <property type="match status" value="1"/>
</dbReference>
<dbReference type="InterPro" id="IPR013517">
    <property type="entry name" value="FG-GAP"/>
</dbReference>
<protein>
    <recommendedName>
        <fullName evidence="2">SH3b domain-containing protein</fullName>
    </recommendedName>
</protein>
<dbReference type="InterPro" id="IPR043992">
    <property type="entry name" value="SLT_3"/>
</dbReference>
<dbReference type="EMBL" id="RCOS01000006">
    <property type="protein sequence ID" value="RSN79036.1"/>
    <property type="molecule type" value="Genomic_DNA"/>
</dbReference>
<feature type="domain" description="SH3b" evidence="2">
    <location>
        <begin position="157"/>
        <end position="227"/>
    </location>
</feature>
<dbReference type="Proteomes" id="UP000277582">
    <property type="component" value="Unassembled WGS sequence"/>
</dbReference>
<accession>A0A3R9RB34</accession>
<dbReference type="InterPro" id="IPR023346">
    <property type="entry name" value="Lysozyme-like_dom_sf"/>
</dbReference>
<dbReference type="Gene3D" id="2.130.10.130">
    <property type="entry name" value="Integrin alpha, N-terminal"/>
    <property type="match status" value="2"/>
</dbReference>
<organism evidence="3 4">
    <name type="scientific">Candidatus Methanodesulfokora washburnensis</name>
    <dbReference type="NCBI Taxonomy" id="2478471"/>
    <lineage>
        <taxon>Archaea</taxon>
        <taxon>Thermoproteota</taxon>
        <taxon>Candidatus Korarchaeia</taxon>
        <taxon>Candidatus Korarchaeia incertae sedis</taxon>
        <taxon>Candidatus Methanodesulfokora</taxon>
    </lineage>
</organism>
<reference evidence="3 4" key="1">
    <citation type="submission" date="2018-10" db="EMBL/GenBank/DDBJ databases">
        <title>Co-occurring genomic capacity for anaerobic methane metabolism and dissimilatory sulfite reduction discovered in the Korarchaeota.</title>
        <authorList>
            <person name="Mckay L.J."/>
            <person name="Dlakic M."/>
            <person name="Fields M.W."/>
            <person name="Delmont T.O."/>
            <person name="Eren A.M."/>
            <person name="Jay Z.J."/>
            <person name="Klingelsmith K.B."/>
            <person name="Rusch D.B."/>
            <person name="Inskeep W.P."/>
        </authorList>
    </citation>
    <scope>NUCLEOTIDE SEQUENCE [LARGE SCALE GENOMIC DNA]</scope>
    <source>
        <strain evidence="3 4">MDKW</strain>
    </source>
</reference>
<sequence length="1012" mass="114070">MRSKRISEKVSVLFLAIILMFFGFSAYVQRTCGQTQQYDLPFTIRIYRTGSGTLEIVPFETYVKRVLPNEWIISQSPLEALKAGAVAIKMYGWYYIINPKRYDARAHLYDDSRDQVYSYYYDSLPSVYKSMVDEATESTWLIGIMRNGEIFPPEYWSGIGYVSWSVLNIRDNPGKSSKVIGEAYQGDKLYVLSNGLTYIDGYHWFFIKHLESGKTGWVAGEGVVDENGRSIVNYADRMTQYGTVYWAEQGKDYKWILQYFYPNIQFFDASSPSPKFKVGDRVQTTGELNVRSEAFINPVNTQDNIIWTAPSGSMGTIKAANDPEPQSSNGYTWWYIEYDSGYTGWSSQHRLAPAETTISAQIVSYYPSSQITVEKGKSFTIQVQFKNTGTSGAYFYAGASIWDSNWNLIFDDWSEKIYLGAGEERSVSWTHTINAVGEYYLQFGVWDETKSKLLDKKPSPAEKLIKVVESTTCPYSCWDRSPLSGDELAALVRNHFPLGAVTQTGESIRVTAYAVAKAESGGNPSACGDNDKSIGLWQINIDYHPEYDRCRLFEEDYNANAANEISQNGKDWNPWCTWEKTACGGNGNEEYKQYLTEARKHFYPKVTSLSVSKTSINLGEAVRVYYSVSDDVGLARVELWRATDKNGAPDNWAEVSRSTVSGTTYSGYFDDYPESPGVYWYGIHVIDNSGAPEAWNDERNSRTGNWPGIYGPIKVNVAAPFDDKDGKKDLRVFRPSNGYWYALLSSTNYDRTKAFSIQWGVNGDVPLVGDLDGDGKADLMVWRPSNGYWYALLSSTNYDRTKPLTRQWGTNGDKPLIGDIDGDGKADIIVWRPSNGYWYALLSSTNYDRTKPLTRQWGISGDIPLIGDLDKDGRADIMVFRPSNGYWYALLSSTNYDKAKSFSKQWGISGDIPLVGDIDGDGKADLIVFRPSNGYWYALLSSAGYDRTKPLTRQWGASGDRPLIGDIDGDGKMDIIAWRPSNGYWYALLSGKNYDRTQAFSKQWGTNGDVPI</sequence>
<dbReference type="PANTHER" id="PTHR39431">
    <property type="entry name" value="FRPA/C-RELATED PROTEIN"/>
    <property type="match status" value="1"/>
</dbReference>
<dbReference type="PROSITE" id="PS51781">
    <property type="entry name" value="SH3B"/>
    <property type="match status" value="1"/>
</dbReference>
<dbReference type="Pfam" id="PF18896">
    <property type="entry name" value="SLT_3"/>
    <property type="match status" value="1"/>
</dbReference>
<dbReference type="InterPro" id="IPR028994">
    <property type="entry name" value="Integrin_alpha_N"/>
</dbReference>
<dbReference type="InterPro" id="IPR013693">
    <property type="entry name" value="SpoIID/LytB_N"/>
</dbReference>
<dbReference type="InterPro" id="IPR013783">
    <property type="entry name" value="Ig-like_fold"/>
</dbReference>
<proteinExistence type="predicted"/>
<dbReference type="SMART" id="SM00287">
    <property type="entry name" value="SH3b"/>
    <property type="match status" value="1"/>
</dbReference>
<keyword evidence="1" id="KW-0732">Signal</keyword>
<dbReference type="AlphaFoldDB" id="A0A3R9RB34"/>
<dbReference type="SUPFAM" id="SSF53955">
    <property type="entry name" value="Lysozyme-like"/>
    <property type="match status" value="1"/>
</dbReference>
<name>A0A3R9RB34_9CREN</name>
<comment type="caution">
    <text evidence="3">The sequence shown here is derived from an EMBL/GenBank/DDBJ whole genome shotgun (WGS) entry which is preliminary data.</text>
</comment>
<dbReference type="PANTHER" id="PTHR39431:SF1">
    <property type="entry name" value="FRPA_C-RELATED PROTEIN"/>
    <property type="match status" value="1"/>
</dbReference>
<dbReference type="RefSeq" id="WP_125670040.1">
    <property type="nucleotide sequence ID" value="NZ_RCOS01000006.1"/>
</dbReference>
<evidence type="ECO:0000259" key="2">
    <source>
        <dbReference type="PROSITE" id="PS51781"/>
    </source>
</evidence>
<keyword evidence="4" id="KW-1185">Reference proteome</keyword>
<dbReference type="SUPFAM" id="SSF69318">
    <property type="entry name" value="Integrin alpha N-terminal domain"/>
    <property type="match status" value="1"/>
</dbReference>
<gene>
    <name evidence="3" type="ORF">D6D85_00300</name>
</gene>
<dbReference type="Gene3D" id="2.30.30.40">
    <property type="entry name" value="SH3 Domains"/>
    <property type="match status" value="2"/>
</dbReference>
<evidence type="ECO:0000313" key="4">
    <source>
        <dbReference type="Proteomes" id="UP000277582"/>
    </source>
</evidence>